<evidence type="ECO:0000313" key="2">
    <source>
        <dbReference type="Proteomes" id="UP000630594"/>
    </source>
</evidence>
<proteinExistence type="predicted"/>
<dbReference type="CDD" id="cd00093">
    <property type="entry name" value="HTH_XRE"/>
    <property type="match status" value="1"/>
</dbReference>
<dbReference type="EMBL" id="BMCK01000001">
    <property type="protein sequence ID" value="GGD12615.1"/>
    <property type="molecule type" value="Genomic_DNA"/>
</dbReference>
<dbReference type="Gene3D" id="1.10.260.40">
    <property type="entry name" value="lambda repressor-like DNA-binding domains"/>
    <property type="match status" value="1"/>
</dbReference>
<comment type="caution">
    <text evidence="1">The sequence shown here is derived from an EMBL/GenBank/DDBJ whole genome shotgun (WGS) entry which is preliminary data.</text>
</comment>
<keyword evidence="2" id="KW-1185">Reference proteome</keyword>
<organism evidence="1 2">
    <name type="scientific">Nocardioides daphniae</name>
    <dbReference type="NCBI Taxonomy" id="402297"/>
    <lineage>
        <taxon>Bacteria</taxon>
        <taxon>Bacillati</taxon>
        <taxon>Actinomycetota</taxon>
        <taxon>Actinomycetes</taxon>
        <taxon>Propionibacteriales</taxon>
        <taxon>Nocardioidaceae</taxon>
        <taxon>Nocardioides</taxon>
    </lineage>
</organism>
<dbReference type="InterPro" id="IPR001387">
    <property type="entry name" value="Cro/C1-type_HTH"/>
</dbReference>
<dbReference type="SUPFAM" id="SSF47413">
    <property type="entry name" value="lambda repressor-like DNA-binding domains"/>
    <property type="match status" value="1"/>
</dbReference>
<accession>A0ABQ1Q3Y9</accession>
<dbReference type="SUPFAM" id="SSF56024">
    <property type="entry name" value="Phospholipase D/nuclease"/>
    <property type="match status" value="1"/>
</dbReference>
<evidence type="ECO:0000313" key="1">
    <source>
        <dbReference type="EMBL" id="GGD12615.1"/>
    </source>
</evidence>
<dbReference type="Proteomes" id="UP000630594">
    <property type="component" value="Unassembled WGS sequence"/>
</dbReference>
<sequence length="269" mass="29887">MEWKRPNASHFSRGEAMGNDRLRQLMQLKGTSTTDLATLVEVDPKTVSRWIETGRVPHPRHRASVARLLESEETFLWPQLIQDPSTHVASRAEIAAVYPSRAAVPATLWRRLLESATENLDILVYSGLFLIDTNPDLPQLLEKKAAAGLRARLLYGDPDSAVVTNRGAEEGIGENLAARVRMSLSYMSGLLDASGVEIRQHHAVLYNSIYRFDDDMLVNTHVLGFPAGQNPVLHVQRVEGGKLFEHYGASFDRLWADALECSTTPTCSV</sequence>
<gene>
    <name evidence="1" type="ORF">GCM10007231_09530</name>
</gene>
<dbReference type="InterPro" id="IPR010982">
    <property type="entry name" value="Lambda_DNA-bd_dom_sf"/>
</dbReference>
<name>A0ABQ1Q3Y9_9ACTN</name>
<reference evidence="2" key="1">
    <citation type="journal article" date="2019" name="Int. J. Syst. Evol. Microbiol.">
        <title>The Global Catalogue of Microorganisms (GCM) 10K type strain sequencing project: providing services to taxonomists for standard genome sequencing and annotation.</title>
        <authorList>
            <consortium name="The Broad Institute Genomics Platform"/>
            <consortium name="The Broad Institute Genome Sequencing Center for Infectious Disease"/>
            <person name="Wu L."/>
            <person name="Ma J."/>
        </authorList>
    </citation>
    <scope>NUCLEOTIDE SEQUENCE [LARGE SCALE GENOMIC DNA]</scope>
    <source>
        <strain evidence="2">CCM 7403</strain>
    </source>
</reference>
<protein>
    <submittedName>
        <fullName evidence="1">XRE family transcriptional regulator</fullName>
    </submittedName>
</protein>